<reference evidence="3" key="1">
    <citation type="journal article" date="2018" name="J. Ind. Microbiol. Biotechnol.">
        <title>Genome mining reveals uncommon alkylpyrones as type III PKS products from myxobacteria.</title>
        <authorList>
            <person name="Hug J.J."/>
            <person name="Panter F."/>
            <person name="Krug D."/>
            <person name="Muller R."/>
        </authorList>
    </citation>
    <scope>NUCLEOTIDE SEQUENCE</scope>
    <source>
        <strain evidence="3">So ce377</strain>
    </source>
</reference>
<feature type="domain" description="Ketopantoate reductase N-terminal" evidence="2">
    <location>
        <begin position="28"/>
        <end position="159"/>
    </location>
</feature>
<proteinExistence type="predicted"/>
<accession>A0A3S7UWI9</accession>
<sequence>MLQIRRSDRHGYAFLTPAPMGIFATMKIAILGPGAIGSTFAWHLSRAGHDVTVVARGARLRWLEEERAIVRGDGERAGVTVASSLDAATPWDLVLVTVLSPQVAAVLPALRASAARRVMFMFNTFERLEPLRDAVGAERFRFGFPGGVFTLLIDGRIHPQVRAGTTVDDADVAELFNAAGVPTVVERDMQSWLRSHAAMVAPLMSIGVIVHARGAGVTWEEAATHARAFAAGFEIVRAHGNAILPTAIGVSARLPRVVVTALLWMMSRTKMSSDLGRLGAAEPRMLIDMMNTAAPQLAAPLLAIRP</sequence>
<feature type="transmembrane region" description="Helical" evidence="1">
    <location>
        <begin position="12"/>
        <end position="36"/>
    </location>
</feature>
<keyword evidence="1" id="KW-0812">Transmembrane</keyword>
<dbReference type="Pfam" id="PF02558">
    <property type="entry name" value="ApbA"/>
    <property type="match status" value="1"/>
</dbReference>
<evidence type="ECO:0000259" key="2">
    <source>
        <dbReference type="Pfam" id="PF02558"/>
    </source>
</evidence>
<keyword evidence="1" id="KW-0472">Membrane</keyword>
<evidence type="ECO:0000313" key="3">
    <source>
        <dbReference type="EMBL" id="AYM53108.1"/>
    </source>
</evidence>
<evidence type="ECO:0000256" key="1">
    <source>
        <dbReference type="SAM" id="Phobius"/>
    </source>
</evidence>
<feature type="transmembrane region" description="Helical" evidence="1">
    <location>
        <begin position="93"/>
        <end position="112"/>
    </location>
</feature>
<dbReference type="InterPro" id="IPR013332">
    <property type="entry name" value="KPR_N"/>
</dbReference>
<keyword evidence="1" id="KW-1133">Transmembrane helix</keyword>
<organism evidence="3">
    <name type="scientific">Sorangium cellulosum</name>
    <name type="common">Polyangium cellulosum</name>
    <dbReference type="NCBI Taxonomy" id="56"/>
    <lineage>
        <taxon>Bacteria</taxon>
        <taxon>Pseudomonadati</taxon>
        <taxon>Myxococcota</taxon>
        <taxon>Polyangia</taxon>
        <taxon>Polyangiales</taxon>
        <taxon>Polyangiaceae</taxon>
        <taxon>Sorangium</taxon>
    </lineage>
</organism>
<dbReference type="SUPFAM" id="SSF51735">
    <property type="entry name" value="NAD(P)-binding Rossmann-fold domains"/>
    <property type="match status" value="1"/>
</dbReference>
<dbReference type="AlphaFoldDB" id="A0A3S7UWI9"/>
<protein>
    <submittedName>
        <fullName evidence="3">2-dehydropantoate 2-reductase</fullName>
    </submittedName>
</protein>
<dbReference type="Gene3D" id="3.40.50.720">
    <property type="entry name" value="NAD(P)-binding Rossmann-like Domain"/>
    <property type="match status" value="1"/>
</dbReference>
<dbReference type="InterPro" id="IPR036291">
    <property type="entry name" value="NAD(P)-bd_dom_sf"/>
</dbReference>
<dbReference type="EMBL" id="MH908894">
    <property type="protein sequence ID" value="AYM53108.1"/>
    <property type="molecule type" value="Genomic_DNA"/>
</dbReference>
<name>A0A3S7UWI9_SORCE</name>